<proteinExistence type="predicted"/>
<dbReference type="SUPFAM" id="SSF51011">
    <property type="entry name" value="Glycosyl hydrolase domain"/>
    <property type="match status" value="1"/>
</dbReference>
<dbReference type="InterPro" id="IPR017853">
    <property type="entry name" value="GH"/>
</dbReference>
<name>A0A9D0ZGN7_9FIRM</name>
<dbReference type="GO" id="GO:0016798">
    <property type="term" value="F:hydrolase activity, acting on glycosyl bonds"/>
    <property type="evidence" value="ECO:0007669"/>
    <property type="project" value="UniProtKB-KW"/>
</dbReference>
<dbReference type="Gene3D" id="2.30.30.320">
    <property type="entry name" value="DUF1653-like domain"/>
    <property type="match status" value="1"/>
</dbReference>
<dbReference type="Proteomes" id="UP000886787">
    <property type="component" value="Unassembled WGS sequence"/>
</dbReference>
<dbReference type="PANTHER" id="PTHR10357:SF210">
    <property type="entry name" value="MALTODEXTRIN GLUCOSIDASE"/>
    <property type="match status" value="1"/>
</dbReference>
<dbReference type="AlphaFoldDB" id="A0A9D0ZGN7"/>
<comment type="caution">
    <text evidence="4">The sequence shown here is derived from an EMBL/GenBank/DDBJ whole genome shotgun (WGS) entry which is preliminary data.</text>
</comment>
<dbReference type="InterPro" id="IPR006047">
    <property type="entry name" value="GH13_cat_dom"/>
</dbReference>
<feature type="domain" description="Glycosyl hydrolase family 13 catalytic" evidence="3">
    <location>
        <begin position="12"/>
        <end position="359"/>
    </location>
</feature>
<dbReference type="GO" id="GO:0005975">
    <property type="term" value="P:carbohydrate metabolic process"/>
    <property type="evidence" value="ECO:0007669"/>
    <property type="project" value="InterPro"/>
</dbReference>
<evidence type="ECO:0000256" key="1">
    <source>
        <dbReference type="ARBA" id="ARBA00022801"/>
    </source>
</evidence>
<dbReference type="PANTHER" id="PTHR10357">
    <property type="entry name" value="ALPHA-AMYLASE FAMILY MEMBER"/>
    <property type="match status" value="1"/>
</dbReference>
<organism evidence="4 5">
    <name type="scientific">Candidatus Scatavimonas merdigallinarum</name>
    <dbReference type="NCBI Taxonomy" id="2840914"/>
    <lineage>
        <taxon>Bacteria</taxon>
        <taxon>Bacillati</taxon>
        <taxon>Bacillota</taxon>
        <taxon>Clostridia</taxon>
        <taxon>Eubacteriales</taxon>
        <taxon>Oscillospiraceae</taxon>
        <taxon>Oscillospiraceae incertae sedis</taxon>
        <taxon>Candidatus Scatavimonas</taxon>
    </lineage>
</organism>
<sequence length="544" mass="62081">MPNWVNASVFYHIYPLGFCGAPEYNDGQVIRRLDKLADWIPHLKKLQVNALYIGPLFEASRHGYDTRDYYKVDQRLGDNTSFKALCSQLHANGIRVVLDGVFNHVGREFWAFKDVQEKREASPYCGWFQNLHFNACSPAGDPFWYEGWNGHYDLVKLNLKHPDVIRHLLGAVEMWMNEFHIDGLRLDAADCVDPDFFRQLHSFCKAKNPDFWLMGEIIHGDYTRWANPEMLDSVTNYECYKGIYSSHNDHNYFEIAHSLQRQFAAGGIYKGICTYNFVDNHDVNRIADNCRNTAHLKNVYTILYTMPGVPSIYYGSEWAVHGTRSNQSDQALRPCLELGCTTDDGKGLEEYLCKLGKARRALKPLQYGDFENIIIKNEQLVYARRMEGQTIYIALNLADSAQQVDFRIDEGFSHLTDVLTGESFSGDDSHHLPLAACSARILVLHNGGFSGLTGEQAAILCDDEPEKPPLPDIPVVTPGRYRHYKGGEYEVLGIAQHSETKEKMVVYKALYEGGGLWVRPYDLFIQSVESNGHTMLRFTKIDEL</sequence>
<dbReference type="Pfam" id="PF07866">
    <property type="entry name" value="DUF1653"/>
    <property type="match status" value="1"/>
</dbReference>
<dbReference type="InterPro" id="IPR023387">
    <property type="entry name" value="DUF1653-like_dom"/>
</dbReference>
<dbReference type="EMBL" id="DVFW01000018">
    <property type="protein sequence ID" value="HIQ80298.1"/>
    <property type="molecule type" value="Genomic_DNA"/>
</dbReference>
<dbReference type="Pfam" id="PF00128">
    <property type="entry name" value="Alpha-amylase"/>
    <property type="match status" value="1"/>
</dbReference>
<evidence type="ECO:0000313" key="5">
    <source>
        <dbReference type="Proteomes" id="UP000886787"/>
    </source>
</evidence>
<evidence type="ECO:0000259" key="3">
    <source>
        <dbReference type="SMART" id="SM00642"/>
    </source>
</evidence>
<accession>A0A9D0ZGN7</accession>
<reference evidence="4" key="2">
    <citation type="journal article" date="2021" name="PeerJ">
        <title>Extensive microbial diversity within the chicken gut microbiome revealed by metagenomics and culture.</title>
        <authorList>
            <person name="Gilroy R."/>
            <person name="Ravi A."/>
            <person name="Getino M."/>
            <person name="Pursley I."/>
            <person name="Horton D.L."/>
            <person name="Alikhan N.F."/>
            <person name="Baker D."/>
            <person name="Gharbi K."/>
            <person name="Hall N."/>
            <person name="Watson M."/>
            <person name="Adriaenssens E.M."/>
            <person name="Foster-Nyarko E."/>
            <person name="Jarju S."/>
            <person name="Secka A."/>
            <person name="Antonio M."/>
            <person name="Oren A."/>
            <person name="Chaudhuri R.R."/>
            <person name="La Ragione R."/>
            <person name="Hildebrand F."/>
            <person name="Pallen M.J."/>
        </authorList>
    </citation>
    <scope>NUCLEOTIDE SEQUENCE</scope>
    <source>
        <strain evidence="4">ChiSjej1B19-3389</strain>
    </source>
</reference>
<evidence type="ECO:0000313" key="4">
    <source>
        <dbReference type="EMBL" id="HIQ80298.1"/>
    </source>
</evidence>
<evidence type="ECO:0000256" key="2">
    <source>
        <dbReference type="ARBA" id="ARBA00023295"/>
    </source>
</evidence>
<dbReference type="Gene3D" id="3.20.20.80">
    <property type="entry name" value="Glycosidases"/>
    <property type="match status" value="1"/>
</dbReference>
<dbReference type="SUPFAM" id="SSF51445">
    <property type="entry name" value="(Trans)glycosidases"/>
    <property type="match status" value="1"/>
</dbReference>
<gene>
    <name evidence="4" type="ORF">IAD32_03310</name>
</gene>
<dbReference type="CDD" id="cd11353">
    <property type="entry name" value="AmyAc_euk_bac_CMD_like"/>
    <property type="match status" value="1"/>
</dbReference>
<dbReference type="InterPro" id="IPR037135">
    <property type="entry name" value="DUF1653-like_dom_sf"/>
</dbReference>
<dbReference type="SMART" id="SM00642">
    <property type="entry name" value="Aamy"/>
    <property type="match status" value="1"/>
</dbReference>
<keyword evidence="2" id="KW-0326">Glycosidase</keyword>
<dbReference type="InterPro" id="IPR013780">
    <property type="entry name" value="Glyco_hydro_b"/>
</dbReference>
<dbReference type="Gene3D" id="2.60.40.1180">
    <property type="entry name" value="Golgi alpha-mannosidase II"/>
    <property type="match status" value="1"/>
</dbReference>
<protein>
    <submittedName>
        <fullName evidence="4">DUF1653 domain-containing protein</fullName>
    </submittedName>
</protein>
<reference evidence="4" key="1">
    <citation type="submission" date="2020-10" db="EMBL/GenBank/DDBJ databases">
        <authorList>
            <person name="Gilroy R."/>
        </authorList>
    </citation>
    <scope>NUCLEOTIDE SEQUENCE</scope>
    <source>
        <strain evidence="4">ChiSjej1B19-3389</strain>
    </source>
</reference>
<keyword evidence="1" id="KW-0378">Hydrolase</keyword>